<name>A0A401U896_9BACT</name>
<dbReference type="AlphaFoldDB" id="A0A401U896"/>
<evidence type="ECO:0000313" key="2">
    <source>
        <dbReference type="EMBL" id="GCC51131.1"/>
    </source>
</evidence>
<organism evidence="2 3">
    <name type="scientific">Chryseotalea sanaruensis</name>
    <dbReference type="NCBI Taxonomy" id="2482724"/>
    <lineage>
        <taxon>Bacteria</taxon>
        <taxon>Pseudomonadati</taxon>
        <taxon>Bacteroidota</taxon>
        <taxon>Cytophagia</taxon>
        <taxon>Cytophagales</taxon>
        <taxon>Chryseotaleaceae</taxon>
        <taxon>Chryseotalea</taxon>
    </lineage>
</organism>
<feature type="chain" id="PRO_5019264454" evidence="1">
    <location>
        <begin position="22"/>
        <end position="416"/>
    </location>
</feature>
<dbReference type="RefSeq" id="WP_127121768.1">
    <property type="nucleotide sequence ID" value="NZ_BHXQ01000002.1"/>
</dbReference>
<gene>
    <name evidence="2" type="ORF">SanaruYs_13510</name>
</gene>
<protein>
    <submittedName>
        <fullName evidence="2">Uncharacterized protein</fullName>
    </submittedName>
</protein>
<proteinExistence type="predicted"/>
<keyword evidence="3" id="KW-1185">Reference proteome</keyword>
<feature type="signal peptide" evidence="1">
    <location>
        <begin position="1"/>
        <end position="21"/>
    </location>
</feature>
<keyword evidence="1" id="KW-0732">Signal</keyword>
<dbReference type="OrthoDB" id="6195245at2"/>
<comment type="caution">
    <text evidence="2">The sequence shown here is derived from an EMBL/GenBank/DDBJ whole genome shotgun (WGS) entry which is preliminary data.</text>
</comment>
<accession>A0A401U896</accession>
<dbReference type="Proteomes" id="UP000288227">
    <property type="component" value="Unassembled WGS sequence"/>
</dbReference>
<dbReference type="EMBL" id="BHXQ01000002">
    <property type="protein sequence ID" value="GCC51131.1"/>
    <property type="molecule type" value="Genomic_DNA"/>
</dbReference>
<evidence type="ECO:0000313" key="3">
    <source>
        <dbReference type="Proteomes" id="UP000288227"/>
    </source>
</evidence>
<evidence type="ECO:0000256" key="1">
    <source>
        <dbReference type="SAM" id="SignalP"/>
    </source>
</evidence>
<sequence length="416" mass="47914">MKITASILGLIMLCASLNTTAQDEGFIYGKVYMHDDRVYEGPIRWGKEEVYWIDIFNAGKEKNPNLKYLSSRERDELERRQNDWGYWSGSFWTKWVGADWSNGNGDFTHQFSCQFGELKSIEPAGRKYVDVELQNGAKFALLGEGYNDVGLEIRIMDAEMGQIEVEWNRIRKIEFIKTPKRIENKFGNPLYGTVEAYGKKFTGYIQWDHDERISTDRLDGDSEDGDLSIEMGKIRSIERIGNRSLVVLKSGRELRMDGSNDVSSGHRGVIIMNKDFPAIDIPWNEFDKVTFNEFIGSPAVIYSDFNKQKSLTGTVTTQEGKTLSGKIVYDLDEEFEFELLQGKNNDFEYTIPFHKIKRMELTSSYRCMVELKTGEKISLEDAQDVNEKNQGLLVFTSANSDPEYIRWEDVKSIDFK</sequence>
<reference evidence="2 3" key="1">
    <citation type="submission" date="2018-11" db="EMBL/GenBank/DDBJ databases">
        <title>Chryseotalea sanarue gen. nov., sp., nov., a member of the family Cytophagaceae, isolated from a brackish lake in Hamamatsu Japan.</title>
        <authorList>
            <person name="Maejima Y."/>
            <person name="Iino T."/>
            <person name="Muraguchi Y."/>
            <person name="Fukuda K."/>
            <person name="Ohkuma M."/>
            <person name="Moriuchi R."/>
            <person name="Dohra H."/>
            <person name="Kimbara K."/>
            <person name="Shintani M."/>
        </authorList>
    </citation>
    <scope>NUCLEOTIDE SEQUENCE [LARGE SCALE GENOMIC DNA]</scope>
    <source>
        <strain evidence="2 3">Ys</strain>
    </source>
</reference>